<evidence type="ECO:0000259" key="4">
    <source>
        <dbReference type="Pfam" id="PF07587"/>
    </source>
</evidence>
<dbReference type="PANTHER" id="PTHR35889:SF3">
    <property type="entry name" value="F-BOX DOMAIN-CONTAINING PROTEIN"/>
    <property type="match status" value="1"/>
</dbReference>
<reference evidence="6 7" key="1">
    <citation type="submission" date="2019-03" db="EMBL/GenBank/DDBJ databases">
        <title>Deep-cultivation of Planctomycetes and their phenomic and genomic characterization uncovers novel biology.</title>
        <authorList>
            <person name="Wiegand S."/>
            <person name="Jogler M."/>
            <person name="Boedeker C."/>
            <person name="Pinto D."/>
            <person name="Vollmers J."/>
            <person name="Rivas-Marin E."/>
            <person name="Kohn T."/>
            <person name="Peeters S.H."/>
            <person name="Heuer A."/>
            <person name="Rast P."/>
            <person name="Oberbeckmann S."/>
            <person name="Bunk B."/>
            <person name="Jeske O."/>
            <person name="Meyerdierks A."/>
            <person name="Storesund J.E."/>
            <person name="Kallscheuer N."/>
            <person name="Luecker S."/>
            <person name="Lage O.M."/>
            <person name="Pohl T."/>
            <person name="Merkel B.J."/>
            <person name="Hornburger P."/>
            <person name="Mueller R.-W."/>
            <person name="Bruemmer F."/>
            <person name="Labrenz M."/>
            <person name="Spormann A.M."/>
            <person name="Op den Camp H."/>
            <person name="Overmann J."/>
            <person name="Amann R."/>
            <person name="Jetten M.S.M."/>
            <person name="Mascher T."/>
            <person name="Medema M.H."/>
            <person name="Devos D.P."/>
            <person name="Kaster A.-K."/>
            <person name="Ovreas L."/>
            <person name="Rohde M."/>
            <person name="Galperin M.Y."/>
            <person name="Jogler C."/>
        </authorList>
    </citation>
    <scope>NUCLEOTIDE SEQUENCE [LARGE SCALE GENOMIC DNA]</scope>
    <source>
        <strain evidence="6 7">Enr13</strain>
    </source>
</reference>
<evidence type="ECO:0000313" key="7">
    <source>
        <dbReference type="Proteomes" id="UP000319004"/>
    </source>
</evidence>
<dbReference type="GO" id="GO:0020037">
    <property type="term" value="F:heme binding"/>
    <property type="evidence" value="ECO:0007669"/>
    <property type="project" value="InterPro"/>
</dbReference>
<accession>A0A518HY52</accession>
<dbReference type="KEGG" id="snep:Enr13x_55660"/>
<dbReference type="OrthoDB" id="127107at2"/>
<sequence length="1038" mass="115377" precursor="true">MTRTSFLTVLLICMHSWFTAVRSSSAETSPAEKLTYEQHIRPIFRAHCFDCHGATSDLEGGLDLRLVRLMKTGGDSGAAIAPGDPDDSLLLQRVIDGDMPPGDHNVPDHQTAILKQWIADGAATAREEPDSIGPGLGITPEERAYWAFQPIAPPKAAPMADHPRVRNPIDSIVLQDGEGQPVPLEPEADRTTLVIRVYFDLIGLPPSAEQVQRWCNDPREDWYDHLLTEVLDSPHYGERWARHWLDVAGYADSEGYTVADPERAWAWKYRDWVIRAFNDDKSFDQFIIEQLAGDELAGPRNGDLTDKQTELLAATGFLRMAADGTGNGANNDEARNQVMIDTIKIVGTSLMGLSFHCAQCHDHRYDPILQTDYYALRAVFEPSLDWKAWKTPNARLVSLYTAADRERAAEVESEAKKIEQERNERQAEYMKQALDKELLNYEEPLRTSLRQAYQTPAKERNEEQKKLLAANPSVNITPGNLYQYIPESKPTLAEISKRVAEVRAKKPTEEFLRALIEPAGHVPETKLFHRGDPGQPKQTVAPAAPEVASPEGRQVEFPINDPEIASTGRRLAFAHWLTDRDNPLLSRVIVNRVWMHHFGKGLVATPGEFGKLGSMPSDPRLLDWLAAEFVDQGWSLKRLHRLILSSAVWRQSVVPSSANPYARTLRRLEAETIRDRMLAASGLLDRQLFGAPVKIKEDESGQVVVDGPQPRRSLYIQARRSRPVALLQTFDAPVMETNCENRVSSTVATQSLMLLNGQFILDQSAKLADRAATEAVSLPEQRLASLPEVPTPRQTQWQYGYGDLNEDTGRTQFTPFPHWTGTHWSGGETLPDAQLGWAHLTAGGGHPHDANRSVVRRWVTPRDGVIAISGPLQHSSENGDGVRGRIVLSRSGLVGEWVAQHSTAQTAVEGMEVQAGDTIDFITDCRSNHTSDSFAWPVTITLTVPGESDETFASQNQFAGPAESTDGVPGQIVRAWELAYSRQPRANELTMAVEFIADQIRMMDQSPSAIPPGRTSVSQAMTNLCQSLLSSNEFLYVE</sequence>
<dbReference type="GO" id="GO:0009055">
    <property type="term" value="F:electron transfer activity"/>
    <property type="evidence" value="ECO:0007669"/>
    <property type="project" value="InterPro"/>
</dbReference>
<organism evidence="6 7">
    <name type="scientific">Stieleria neptunia</name>
    <dbReference type="NCBI Taxonomy" id="2527979"/>
    <lineage>
        <taxon>Bacteria</taxon>
        <taxon>Pseudomonadati</taxon>
        <taxon>Planctomycetota</taxon>
        <taxon>Planctomycetia</taxon>
        <taxon>Pirellulales</taxon>
        <taxon>Pirellulaceae</taxon>
        <taxon>Stieleria</taxon>
    </lineage>
</organism>
<dbReference type="Pfam" id="PF07587">
    <property type="entry name" value="PSD1"/>
    <property type="match status" value="1"/>
</dbReference>
<dbReference type="InterPro" id="IPR011444">
    <property type="entry name" value="DUF1549"/>
</dbReference>
<dbReference type="AlphaFoldDB" id="A0A518HY52"/>
<evidence type="ECO:0000259" key="5">
    <source>
        <dbReference type="Pfam" id="PF07635"/>
    </source>
</evidence>
<evidence type="ECO:0000313" key="6">
    <source>
        <dbReference type="EMBL" id="QDV45687.1"/>
    </source>
</evidence>
<dbReference type="InterPro" id="IPR022655">
    <property type="entry name" value="DUF1553"/>
</dbReference>
<dbReference type="InterPro" id="IPR011429">
    <property type="entry name" value="Cyt_c_Planctomycete-type"/>
</dbReference>
<feature type="coiled-coil region" evidence="1">
    <location>
        <begin position="401"/>
        <end position="428"/>
    </location>
</feature>
<feature type="domain" description="DUF1549" evidence="3">
    <location>
        <begin position="168"/>
        <end position="382"/>
    </location>
</feature>
<dbReference type="RefSeq" id="WP_145389954.1">
    <property type="nucleotide sequence ID" value="NZ_CP037423.1"/>
</dbReference>
<dbReference type="InterPro" id="IPR036909">
    <property type="entry name" value="Cyt_c-like_dom_sf"/>
</dbReference>
<name>A0A518HY52_9BACT</name>
<dbReference type="PANTHER" id="PTHR35889">
    <property type="entry name" value="CYCLOINULO-OLIGOSACCHARIDE FRUCTANOTRANSFERASE-RELATED"/>
    <property type="match status" value="1"/>
</dbReference>
<gene>
    <name evidence="6" type="ORF">Enr13x_55660</name>
</gene>
<dbReference type="EMBL" id="CP037423">
    <property type="protein sequence ID" value="QDV45687.1"/>
    <property type="molecule type" value="Genomic_DNA"/>
</dbReference>
<feature type="signal peptide" evidence="2">
    <location>
        <begin position="1"/>
        <end position="19"/>
    </location>
</feature>
<dbReference type="SUPFAM" id="SSF46626">
    <property type="entry name" value="Cytochrome c"/>
    <property type="match status" value="1"/>
</dbReference>
<proteinExistence type="predicted"/>
<feature type="domain" description="Cytochrome C Planctomycete-type" evidence="5">
    <location>
        <begin position="48"/>
        <end position="103"/>
    </location>
</feature>
<evidence type="ECO:0000256" key="1">
    <source>
        <dbReference type="SAM" id="Coils"/>
    </source>
</evidence>
<dbReference type="Pfam" id="PF07583">
    <property type="entry name" value="PSCyt2"/>
    <property type="match status" value="1"/>
</dbReference>
<feature type="domain" description="DUF1553" evidence="4">
    <location>
        <begin position="569"/>
        <end position="784"/>
    </location>
</feature>
<protein>
    <submittedName>
        <fullName evidence="6">Planctomycete cytochrome C</fullName>
    </submittedName>
</protein>
<evidence type="ECO:0000259" key="3">
    <source>
        <dbReference type="Pfam" id="PF07583"/>
    </source>
</evidence>
<keyword evidence="1" id="KW-0175">Coiled coil</keyword>
<keyword evidence="2" id="KW-0732">Signal</keyword>
<feature type="chain" id="PRO_5021918234" evidence="2">
    <location>
        <begin position="20"/>
        <end position="1038"/>
    </location>
</feature>
<dbReference type="Proteomes" id="UP000319004">
    <property type="component" value="Chromosome"/>
</dbReference>
<evidence type="ECO:0000256" key="2">
    <source>
        <dbReference type="SAM" id="SignalP"/>
    </source>
</evidence>
<keyword evidence="7" id="KW-1185">Reference proteome</keyword>
<dbReference type="Pfam" id="PF07635">
    <property type="entry name" value="PSCyt1"/>
    <property type="match status" value="1"/>
</dbReference>